<sequence>FDTFHGRADQFLESKNNGKIPPDKLMGLYDSTLILETSGVKEFQIVQTHLDKIEIRIVLMDKEGAYNYALMSNFVSGIKQLFSGDPLT</sequence>
<proteinExistence type="predicted"/>
<organism evidence="1 2">
    <name type="scientific">Pseudomonas syringae pv. maculicola</name>
    <dbReference type="NCBI Taxonomy" id="59511"/>
    <lineage>
        <taxon>Bacteria</taxon>
        <taxon>Pseudomonadati</taxon>
        <taxon>Pseudomonadota</taxon>
        <taxon>Gammaproteobacteria</taxon>
        <taxon>Pseudomonadales</taxon>
        <taxon>Pseudomonadaceae</taxon>
        <taxon>Pseudomonas</taxon>
    </lineage>
</organism>
<evidence type="ECO:0000313" key="1">
    <source>
        <dbReference type="EMBL" id="RMM03970.1"/>
    </source>
</evidence>
<dbReference type="Proteomes" id="UP000282378">
    <property type="component" value="Unassembled WGS sequence"/>
</dbReference>
<reference evidence="1 2" key="1">
    <citation type="submission" date="2018-08" db="EMBL/GenBank/DDBJ databases">
        <title>Recombination of ecologically and evolutionarily significant loci maintains genetic cohesion in the Pseudomonas syringae species complex.</title>
        <authorList>
            <person name="Dillon M."/>
            <person name="Thakur S."/>
            <person name="Almeida R.N.D."/>
            <person name="Weir B.S."/>
            <person name="Guttman D.S."/>
        </authorList>
    </citation>
    <scope>NUCLEOTIDE SEQUENCE [LARGE SCALE GENOMIC DNA]</scope>
    <source>
        <strain evidence="1 2">88_10</strain>
    </source>
</reference>
<comment type="caution">
    <text evidence="1">The sequence shown here is derived from an EMBL/GenBank/DDBJ whole genome shotgun (WGS) entry which is preliminary data.</text>
</comment>
<feature type="non-terminal residue" evidence="1">
    <location>
        <position position="1"/>
    </location>
</feature>
<evidence type="ECO:0000313" key="2">
    <source>
        <dbReference type="Proteomes" id="UP000282378"/>
    </source>
</evidence>
<dbReference type="AlphaFoldDB" id="A0A3M3AUA4"/>
<protein>
    <submittedName>
        <fullName evidence="1">CapK domain protein</fullName>
    </submittedName>
</protein>
<name>A0A3M3AUA4_PSEYM</name>
<gene>
    <name evidence="1" type="ORF">APX70_03299</name>
</gene>
<accession>A0A3M3AUA4</accession>
<dbReference type="EMBL" id="RBNL01000289">
    <property type="protein sequence ID" value="RMM03970.1"/>
    <property type="molecule type" value="Genomic_DNA"/>
</dbReference>
<feature type="non-terminal residue" evidence="1">
    <location>
        <position position="88"/>
    </location>
</feature>